<dbReference type="SUPFAM" id="SSF55811">
    <property type="entry name" value="Nudix"/>
    <property type="match status" value="1"/>
</dbReference>
<keyword evidence="8" id="KW-1185">Reference proteome</keyword>
<evidence type="ECO:0000256" key="4">
    <source>
        <dbReference type="RuleBase" id="RU003476"/>
    </source>
</evidence>
<evidence type="ECO:0000256" key="1">
    <source>
        <dbReference type="ARBA" id="ARBA00001946"/>
    </source>
</evidence>
<feature type="compositionally biased region" description="Low complexity" evidence="5">
    <location>
        <begin position="135"/>
        <end position="146"/>
    </location>
</feature>
<dbReference type="RefSeq" id="WP_252619215.1">
    <property type="nucleotide sequence ID" value="NZ_CP099490.1"/>
</dbReference>
<sequence>MDFDTRVGCYAWIERDGSVLLTRWSGTVAPDGRVLHACWTLPGGGLELHETTEQAAVREVAEETGYAVALGELLGSGSHVVATSERYDPEADRPFLLLQLLYRAEVVGGELTAEVDGSTDDARWVPLSELSPLPAPASSTWAWSSPDMSRGTVR</sequence>
<feature type="region of interest" description="Disordered" evidence="5">
    <location>
        <begin position="135"/>
        <end position="154"/>
    </location>
</feature>
<dbReference type="PROSITE" id="PS51462">
    <property type="entry name" value="NUDIX"/>
    <property type="match status" value="1"/>
</dbReference>
<dbReference type="EMBL" id="CP099490">
    <property type="protein sequence ID" value="USQ75079.1"/>
    <property type="molecule type" value="Genomic_DNA"/>
</dbReference>
<dbReference type="PRINTS" id="PR00502">
    <property type="entry name" value="NUDIXFAMILY"/>
</dbReference>
<dbReference type="Proteomes" id="UP001056535">
    <property type="component" value="Chromosome"/>
</dbReference>
<dbReference type="Gene3D" id="3.90.79.10">
    <property type="entry name" value="Nucleoside Triphosphate Pyrophosphohydrolase"/>
    <property type="match status" value="1"/>
</dbReference>
<keyword evidence="3 4" id="KW-0378">Hydrolase</keyword>
<dbReference type="InterPro" id="IPR000086">
    <property type="entry name" value="NUDIX_hydrolase_dom"/>
</dbReference>
<organism evidence="7 8">
    <name type="scientific">Ornithinimicrobium cryptoxanthini</name>
    <dbReference type="NCBI Taxonomy" id="2934161"/>
    <lineage>
        <taxon>Bacteria</taxon>
        <taxon>Bacillati</taxon>
        <taxon>Actinomycetota</taxon>
        <taxon>Actinomycetes</taxon>
        <taxon>Micrococcales</taxon>
        <taxon>Ornithinimicrobiaceae</taxon>
        <taxon>Ornithinimicrobium</taxon>
    </lineage>
</organism>
<proteinExistence type="inferred from homology"/>
<protein>
    <submittedName>
        <fullName evidence="7">NUDIX domain-containing protein</fullName>
    </submittedName>
</protein>
<evidence type="ECO:0000256" key="3">
    <source>
        <dbReference type="ARBA" id="ARBA00022801"/>
    </source>
</evidence>
<gene>
    <name evidence="7" type="ORF">NF557_10525</name>
</gene>
<evidence type="ECO:0000313" key="7">
    <source>
        <dbReference type="EMBL" id="USQ75079.1"/>
    </source>
</evidence>
<dbReference type="CDD" id="cd02883">
    <property type="entry name" value="NUDIX_Hydrolase"/>
    <property type="match status" value="1"/>
</dbReference>
<dbReference type="InterPro" id="IPR020476">
    <property type="entry name" value="Nudix_hydrolase"/>
</dbReference>
<evidence type="ECO:0000256" key="5">
    <source>
        <dbReference type="SAM" id="MobiDB-lite"/>
    </source>
</evidence>
<dbReference type="PANTHER" id="PTHR43046:SF16">
    <property type="entry name" value="ADP-RIBOSE PYROPHOSPHATASE YJHB-RELATED"/>
    <property type="match status" value="1"/>
</dbReference>
<dbReference type="InterPro" id="IPR015797">
    <property type="entry name" value="NUDIX_hydrolase-like_dom_sf"/>
</dbReference>
<dbReference type="Pfam" id="PF00293">
    <property type="entry name" value="NUDIX"/>
    <property type="match status" value="1"/>
</dbReference>
<comment type="cofactor">
    <cofactor evidence="1">
        <name>Mg(2+)</name>
        <dbReference type="ChEBI" id="CHEBI:18420"/>
    </cofactor>
</comment>
<dbReference type="PANTHER" id="PTHR43046">
    <property type="entry name" value="GDP-MANNOSE MANNOSYL HYDROLASE"/>
    <property type="match status" value="1"/>
</dbReference>
<accession>A0ABY4YER5</accession>
<name>A0ABY4YER5_9MICO</name>
<dbReference type="PROSITE" id="PS00893">
    <property type="entry name" value="NUDIX_BOX"/>
    <property type="match status" value="1"/>
</dbReference>
<reference evidence="7" key="1">
    <citation type="submission" date="2022-06" db="EMBL/GenBank/DDBJ databases">
        <title>Ornithinimicrobium JY.X270.</title>
        <authorList>
            <person name="Huang Y."/>
        </authorList>
    </citation>
    <scope>NUCLEOTIDE SEQUENCE</scope>
    <source>
        <strain evidence="7">JY.X270</strain>
    </source>
</reference>
<evidence type="ECO:0000313" key="8">
    <source>
        <dbReference type="Proteomes" id="UP001056535"/>
    </source>
</evidence>
<evidence type="ECO:0000256" key="2">
    <source>
        <dbReference type="ARBA" id="ARBA00005582"/>
    </source>
</evidence>
<dbReference type="InterPro" id="IPR020084">
    <property type="entry name" value="NUDIX_hydrolase_CS"/>
</dbReference>
<evidence type="ECO:0000259" key="6">
    <source>
        <dbReference type="PROSITE" id="PS51462"/>
    </source>
</evidence>
<feature type="domain" description="Nudix hydrolase" evidence="6">
    <location>
        <begin position="4"/>
        <end position="150"/>
    </location>
</feature>
<comment type="similarity">
    <text evidence="2 4">Belongs to the Nudix hydrolase family.</text>
</comment>